<name>A0A1M7JDQ2_9GAMM</name>
<evidence type="ECO:0000313" key="12">
    <source>
        <dbReference type="Proteomes" id="UP000184123"/>
    </source>
</evidence>
<evidence type="ECO:0000256" key="8">
    <source>
        <dbReference type="SAM" id="Phobius"/>
    </source>
</evidence>
<dbReference type="GO" id="GO:0012505">
    <property type="term" value="C:endomembrane system"/>
    <property type="evidence" value="ECO:0007669"/>
    <property type="project" value="UniProtKB-SubCell"/>
</dbReference>
<comment type="cofactor">
    <cofactor evidence="1">
        <name>Zn(2+)</name>
        <dbReference type="ChEBI" id="CHEBI:29105"/>
    </cofactor>
</comment>
<evidence type="ECO:0000259" key="9">
    <source>
        <dbReference type="Pfam" id="PF02163"/>
    </source>
</evidence>
<dbReference type="AlphaFoldDB" id="A0A1M7JDQ2"/>
<sequence length="723" mass="81327">MINLSSSDVATTLTADEPGATDPRLQRPVPPLRDDLHLVEVARERDGEPAWCIEDPVTNRFYRIGWLEFECLRRWGQRPEQICQQIRAQTALEPDVDQVLALVEFLATHHLLRPDTATVDRFAAEANERSPWLKAKWWLHNYLFFRLPLVRPQRALQTMARALPWLFTRSCVMAVLLLGILGILLVVQRWDRFTHAVVEAFSLSGLVSFACALVVAKSFHELGHALVATRLGVKVAHMGIAFIVLWPMLYTDTGESWKLKGSRQRLAISSAGILTELALAGLATLGWVMTQPGALNSALLYLATTSWVLSLALNSSPFMRFDGYFILTDVLDFPNLHERAGGQARCWLRRRLLGLNEPWPEAFSRSHRRALVGFAFATWLYRLVLFLGIAVAVYTMFFKALGIFLFVVEILWFIVRPIHQELSHWWSQRRAVPRHFRVGWLLVALGLTALLFIPWQTSVGGPGVIHSARSLTYYAPMPARLEARHDDGSVEQGATLVSLIEPDISLDLAAQQVALDNIDAELTGLLDNPQGRAQLSAAQARRLLNLSNIESHQREITRLHLSAPFAGKWQRINEQLAPGQWLSPREPLGVLIDPAHWVVEGYIDQQDIHRLEVGSSVRFFVEGQPSALHGELVRIAPSRTRLLDQTMLAERHGGVLKTQQESGSEGQPLELEQPLFAVQARIDTSWNDIREARGRLHIDAERQSLAARLGTWLAAIAVRESGF</sequence>
<evidence type="ECO:0000256" key="5">
    <source>
        <dbReference type="ARBA" id="ARBA00022989"/>
    </source>
</evidence>
<evidence type="ECO:0000256" key="6">
    <source>
        <dbReference type="ARBA" id="ARBA00023136"/>
    </source>
</evidence>
<evidence type="ECO:0000256" key="1">
    <source>
        <dbReference type="ARBA" id="ARBA00001947"/>
    </source>
</evidence>
<dbReference type="InterPro" id="IPR001193">
    <property type="entry name" value="MBTPS2"/>
</dbReference>
<dbReference type="CDD" id="cd05709">
    <property type="entry name" value="S2P-M50"/>
    <property type="match status" value="1"/>
</dbReference>
<evidence type="ECO:0000256" key="3">
    <source>
        <dbReference type="ARBA" id="ARBA00007931"/>
    </source>
</evidence>
<dbReference type="GO" id="GO:0016020">
    <property type="term" value="C:membrane"/>
    <property type="evidence" value="ECO:0007669"/>
    <property type="project" value="InterPro"/>
</dbReference>
<evidence type="ECO:0000313" key="10">
    <source>
        <dbReference type="EMBL" id="GEN26246.1"/>
    </source>
</evidence>
<feature type="compositionally biased region" description="Polar residues" evidence="7">
    <location>
        <begin position="1"/>
        <end position="14"/>
    </location>
</feature>
<keyword evidence="5 8" id="KW-1133">Transmembrane helix</keyword>
<dbReference type="PANTHER" id="PTHR13325">
    <property type="entry name" value="PROTEASE M50 MEMBRANE-BOUND TRANSCRIPTION FACTOR SITE 2 PROTEASE"/>
    <property type="match status" value="1"/>
</dbReference>
<organism evidence="11 12">
    <name type="scientific">Halomonas cupida</name>
    <dbReference type="NCBI Taxonomy" id="44933"/>
    <lineage>
        <taxon>Bacteria</taxon>
        <taxon>Pseudomonadati</taxon>
        <taxon>Pseudomonadota</taxon>
        <taxon>Gammaproteobacteria</taxon>
        <taxon>Oceanospirillales</taxon>
        <taxon>Halomonadaceae</taxon>
        <taxon>Halomonas</taxon>
    </lineage>
</organism>
<dbReference type="OrthoDB" id="9759690at2"/>
<gene>
    <name evidence="10" type="ORF">HCU01_41950</name>
    <name evidence="11" type="ORF">SAMN05660971_03118</name>
</gene>
<keyword evidence="4 8" id="KW-0812">Transmembrane</keyword>
<dbReference type="Proteomes" id="UP000321726">
    <property type="component" value="Unassembled WGS sequence"/>
</dbReference>
<evidence type="ECO:0000256" key="7">
    <source>
        <dbReference type="SAM" id="MobiDB-lite"/>
    </source>
</evidence>
<protein>
    <submittedName>
        <fullName evidence="10">Peptidase M50</fullName>
    </submittedName>
    <submittedName>
        <fullName evidence="11">Putative peptide zinc metalloprotease protein</fullName>
    </submittedName>
</protein>
<dbReference type="EMBL" id="FRCA01000009">
    <property type="protein sequence ID" value="SHM51115.1"/>
    <property type="molecule type" value="Genomic_DNA"/>
</dbReference>
<feature type="transmembrane region" description="Helical" evidence="8">
    <location>
        <begin position="396"/>
        <end position="415"/>
    </location>
</feature>
<dbReference type="EMBL" id="BJXU01000201">
    <property type="protein sequence ID" value="GEN26246.1"/>
    <property type="molecule type" value="Genomic_DNA"/>
</dbReference>
<dbReference type="PANTHER" id="PTHR13325:SF3">
    <property type="entry name" value="MEMBRANE-BOUND TRANSCRIPTION FACTOR SITE-2 PROTEASE"/>
    <property type="match status" value="1"/>
</dbReference>
<feature type="transmembrane region" description="Helical" evidence="8">
    <location>
        <begin position="370"/>
        <end position="390"/>
    </location>
</feature>
<feature type="transmembrane region" description="Helical" evidence="8">
    <location>
        <begin position="196"/>
        <end position="216"/>
    </location>
</feature>
<dbReference type="InterPro" id="IPR008915">
    <property type="entry name" value="Peptidase_M50"/>
</dbReference>
<dbReference type="STRING" id="44933.SAMN05660971_03118"/>
<feature type="transmembrane region" description="Helical" evidence="8">
    <location>
        <begin position="266"/>
        <end position="288"/>
    </location>
</feature>
<keyword evidence="11" id="KW-0645">Protease</keyword>
<dbReference type="GO" id="GO:0005737">
    <property type="term" value="C:cytoplasm"/>
    <property type="evidence" value="ECO:0007669"/>
    <property type="project" value="TreeGrafter"/>
</dbReference>
<keyword evidence="6 8" id="KW-0472">Membrane</keyword>
<comment type="similarity">
    <text evidence="3">Belongs to the peptidase M50B family.</text>
</comment>
<reference evidence="11 12" key="1">
    <citation type="submission" date="2016-11" db="EMBL/GenBank/DDBJ databases">
        <authorList>
            <person name="Jaros S."/>
            <person name="Januszkiewicz K."/>
            <person name="Wedrychowicz H."/>
        </authorList>
    </citation>
    <scope>NUCLEOTIDE SEQUENCE [LARGE SCALE GENOMIC DNA]</scope>
    <source>
        <strain evidence="11 12">DSM 4740</strain>
    </source>
</reference>
<feature type="transmembrane region" description="Helical" evidence="8">
    <location>
        <begin position="222"/>
        <end position="246"/>
    </location>
</feature>
<dbReference type="Proteomes" id="UP000184123">
    <property type="component" value="Unassembled WGS sequence"/>
</dbReference>
<dbReference type="RefSeq" id="WP_084541985.1">
    <property type="nucleotide sequence ID" value="NZ_BJXU01000201.1"/>
</dbReference>
<feature type="domain" description="Peptidase M50" evidence="9">
    <location>
        <begin position="209"/>
        <end position="308"/>
    </location>
</feature>
<feature type="transmembrane region" description="Helical" evidence="8">
    <location>
        <begin position="294"/>
        <end position="313"/>
    </location>
</feature>
<feature type="region of interest" description="Disordered" evidence="7">
    <location>
        <begin position="1"/>
        <end position="30"/>
    </location>
</feature>
<comment type="subcellular location">
    <subcellularLocation>
        <location evidence="2">Endomembrane system</location>
        <topology evidence="2">Multi-pass membrane protein</topology>
    </subcellularLocation>
</comment>
<dbReference type="Pfam" id="PF02163">
    <property type="entry name" value="Peptidase_M50"/>
    <property type="match status" value="1"/>
</dbReference>
<dbReference type="GO" id="GO:0031293">
    <property type="term" value="P:membrane protein intracellular domain proteolysis"/>
    <property type="evidence" value="ECO:0007669"/>
    <property type="project" value="TreeGrafter"/>
</dbReference>
<dbReference type="GO" id="GO:0004222">
    <property type="term" value="F:metalloendopeptidase activity"/>
    <property type="evidence" value="ECO:0007669"/>
    <property type="project" value="InterPro"/>
</dbReference>
<keyword evidence="11" id="KW-0378">Hydrolase</keyword>
<accession>A0A1M7JDQ2</accession>
<keyword evidence="11" id="KW-0482">Metalloprotease</keyword>
<feature type="transmembrane region" description="Helical" evidence="8">
    <location>
        <begin position="162"/>
        <end position="187"/>
    </location>
</feature>
<reference evidence="10 13" key="2">
    <citation type="submission" date="2019-07" db="EMBL/GenBank/DDBJ databases">
        <title>Whole genome shotgun sequence of Halomonas cupida NBRC 102219.</title>
        <authorList>
            <person name="Hosoyama A."/>
            <person name="Uohara A."/>
            <person name="Ohji S."/>
            <person name="Ichikawa N."/>
        </authorList>
    </citation>
    <scope>NUCLEOTIDE SEQUENCE [LARGE SCALE GENOMIC DNA]</scope>
    <source>
        <strain evidence="10 13">NBRC 102219</strain>
    </source>
</reference>
<evidence type="ECO:0000313" key="13">
    <source>
        <dbReference type="Proteomes" id="UP000321726"/>
    </source>
</evidence>
<proteinExistence type="inferred from homology"/>
<evidence type="ECO:0000313" key="11">
    <source>
        <dbReference type="EMBL" id="SHM51115.1"/>
    </source>
</evidence>
<evidence type="ECO:0000256" key="2">
    <source>
        <dbReference type="ARBA" id="ARBA00004127"/>
    </source>
</evidence>
<feature type="transmembrane region" description="Helical" evidence="8">
    <location>
        <begin position="436"/>
        <end position="455"/>
    </location>
</feature>
<keyword evidence="13" id="KW-1185">Reference proteome</keyword>
<evidence type="ECO:0000256" key="4">
    <source>
        <dbReference type="ARBA" id="ARBA00022692"/>
    </source>
</evidence>